<dbReference type="EMBL" id="HBFQ01025924">
    <property type="protein sequence ID" value="CAD8843998.1"/>
    <property type="molecule type" value="Transcribed_RNA"/>
</dbReference>
<feature type="region of interest" description="Disordered" evidence="1">
    <location>
        <begin position="1"/>
        <end position="34"/>
    </location>
</feature>
<name>A0A7S1F5A5_NOCSC</name>
<evidence type="ECO:0000313" key="2">
    <source>
        <dbReference type="EMBL" id="CAD8843998.1"/>
    </source>
</evidence>
<organism evidence="2">
    <name type="scientific">Noctiluca scintillans</name>
    <name type="common">Sea sparkle</name>
    <name type="synonym">Red tide dinoflagellate</name>
    <dbReference type="NCBI Taxonomy" id="2966"/>
    <lineage>
        <taxon>Eukaryota</taxon>
        <taxon>Sar</taxon>
        <taxon>Alveolata</taxon>
        <taxon>Dinophyceae</taxon>
        <taxon>Noctilucales</taxon>
        <taxon>Noctilucaceae</taxon>
        <taxon>Noctiluca</taxon>
    </lineage>
</organism>
<dbReference type="AlphaFoldDB" id="A0A7S1F5A5"/>
<gene>
    <name evidence="2" type="ORF">NSCI0253_LOCUS18348</name>
</gene>
<feature type="compositionally biased region" description="Low complexity" evidence="1">
    <location>
        <begin position="184"/>
        <end position="201"/>
    </location>
</feature>
<proteinExistence type="predicted"/>
<feature type="region of interest" description="Disordered" evidence="1">
    <location>
        <begin position="55"/>
        <end position="210"/>
    </location>
</feature>
<feature type="compositionally biased region" description="Pro residues" evidence="1">
    <location>
        <begin position="110"/>
        <end position="122"/>
    </location>
</feature>
<feature type="compositionally biased region" description="Low complexity" evidence="1">
    <location>
        <begin position="1"/>
        <end position="15"/>
    </location>
</feature>
<protein>
    <submittedName>
        <fullName evidence="2">Uncharacterized protein</fullName>
    </submittedName>
</protein>
<feature type="compositionally biased region" description="Basic and acidic residues" evidence="1">
    <location>
        <begin position="82"/>
        <end position="105"/>
    </location>
</feature>
<evidence type="ECO:0000256" key="1">
    <source>
        <dbReference type="SAM" id="MobiDB-lite"/>
    </source>
</evidence>
<reference evidence="2" key="1">
    <citation type="submission" date="2021-01" db="EMBL/GenBank/DDBJ databases">
        <authorList>
            <person name="Corre E."/>
            <person name="Pelletier E."/>
            <person name="Niang G."/>
            <person name="Scheremetjew M."/>
            <person name="Finn R."/>
            <person name="Kale V."/>
            <person name="Holt S."/>
            <person name="Cochrane G."/>
            <person name="Meng A."/>
            <person name="Brown T."/>
            <person name="Cohen L."/>
        </authorList>
    </citation>
    <scope>NUCLEOTIDE SEQUENCE</scope>
</reference>
<accession>A0A7S1F5A5</accession>
<sequence>MSEASTTSSETSRASHIFTPTKIPRSTKGPHDVLNARGRFVSSHFVEAVVEHITSCARDTSLSRGEPPQTPKTPKRPQRTGSLKETRSPPERSQRSPRRSPREPVSRSPRSPPKLPQRSPDPPLRKQHSRTLSNQQDGVPESPKRVGSAAPRFRGVPNDVPGPGHYNDCLPRFPRRAPRLNTTAPQRPSMSPSSRSAANAPMPGPGAYDCPSTLSAGPKHSCCVVRRQPSSRRVHSAARFCNTRCVA</sequence>